<evidence type="ECO:0000313" key="1">
    <source>
        <dbReference type="EMBL" id="PRX53620.1"/>
    </source>
</evidence>
<dbReference type="Proteomes" id="UP000237640">
    <property type="component" value="Unassembled WGS sequence"/>
</dbReference>
<comment type="caution">
    <text evidence="1">The sequence shown here is derived from an EMBL/GenBank/DDBJ whole genome shotgun (WGS) entry which is preliminary data.</text>
</comment>
<keyword evidence="2" id="KW-1185">Reference proteome</keyword>
<protein>
    <submittedName>
        <fullName evidence="1">Uncharacterized protein</fullName>
    </submittedName>
</protein>
<organism evidence="1 2">
    <name type="scientific">Flagellimonas meridianipacifica</name>
    <dbReference type="NCBI Taxonomy" id="1080225"/>
    <lineage>
        <taxon>Bacteria</taxon>
        <taxon>Pseudomonadati</taxon>
        <taxon>Bacteroidota</taxon>
        <taxon>Flavobacteriia</taxon>
        <taxon>Flavobacteriales</taxon>
        <taxon>Flavobacteriaceae</taxon>
        <taxon>Flagellimonas</taxon>
    </lineage>
</organism>
<accession>A0A2T0M803</accession>
<proteinExistence type="predicted"/>
<dbReference type="AlphaFoldDB" id="A0A2T0M803"/>
<sequence>MEKGYIGKMCPFLFSRYHLETFFQLLVLSSLLF</sequence>
<dbReference type="EMBL" id="PVYX01000002">
    <property type="protein sequence ID" value="PRX53620.1"/>
    <property type="molecule type" value="Genomic_DNA"/>
</dbReference>
<gene>
    <name evidence="1" type="ORF">CLV81_2005</name>
</gene>
<reference evidence="1 2" key="1">
    <citation type="submission" date="2018-03" db="EMBL/GenBank/DDBJ databases">
        <title>Genomic Encyclopedia of Archaeal and Bacterial Type Strains, Phase II (KMG-II): from individual species to whole genera.</title>
        <authorList>
            <person name="Goeker M."/>
        </authorList>
    </citation>
    <scope>NUCLEOTIDE SEQUENCE [LARGE SCALE GENOMIC DNA]</scope>
    <source>
        <strain evidence="1 2">DSM 25027</strain>
    </source>
</reference>
<name>A0A2T0M803_9FLAO</name>
<evidence type="ECO:0000313" key="2">
    <source>
        <dbReference type="Proteomes" id="UP000237640"/>
    </source>
</evidence>